<feature type="signal peptide" evidence="1">
    <location>
        <begin position="1"/>
        <end position="26"/>
    </location>
</feature>
<reference evidence="2" key="2">
    <citation type="submission" date="2023-05" db="EMBL/GenBank/DDBJ databases">
        <authorList>
            <consortium name="Lawrence Berkeley National Laboratory"/>
            <person name="Steindorff A."/>
            <person name="Hensen N."/>
            <person name="Bonometti L."/>
            <person name="Westerberg I."/>
            <person name="Brannstrom I.O."/>
            <person name="Guillou S."/>
            <person name="Cros-Aarteil S."/>
            <person name="Calhoun S."/>
            <person name="Haridas S."/>
            <person name="Kuo A."/>
            <person name="Mondo S."/>
            <person name="Pangilinan J."/>
            <person name="Riley R."/>
            <person name="Labutti K."/>
            <person name="Andreopoulos B."/>
            <person name="Lipzen A."/>
            <person name="Chen C."/>
            <person name="Yanf M."/>
            <person name="Daum C."/>
            <person name="Ng V."/>
            <person name="Clum A."/>
            <person name="Ohm R."/>
            <person name="Martin F."/>
            <person name="Silar P."/>
            <person name="Natvig D."/>
            <person name="Lalanne C."/>
            <person name="Gautier V."/>
            <person name="Ament-Velasquez S.L."/>
            <person name="Kruys A."/>
            <person name="Hutchinson M.I."/>
            <person name="Powell A.J."/>
            <person name="Barry K."/>
            <person name="Miller A.N."/>
            <person name="Grigoriev I.V."/>
            <person name="Debuchy R."/>
            <person name="Gladieux P."/>
            <person name="Thoren M.H."/>
            <person name="Johannesson H."/>
        </authorList>
    </citation>
    <scope>NUCLEOTIDE SEQUENCE</scope>
    <source>
        <strain evidence="2">CBS 990.96</strain>
    </source>
</reference>
<proteinExistence type="predicted"/>
<sequence length="88" mass="10149">MTIVSNRQFFSFLLFCCLLRVEEGEGRPLAKTNHRYARTTRCHPITMVFFAAPAQSHGVRNSAHSHRIHSHHHVALLLQQTNTMRRAV</sequence>
<comment type="caution">
    <text evidence="2">The sequence shown here is derived from an EMBL/GenBank/DDBJ whole genome shotgun (WGS) entry which is preliminary data.</text>
</comment>
<reference evidence="2" key="1">
    <citation type="journal article" date="2023" name="Mol. Phylogenet. Evol.">
        <title>Genome-scale phylogeny and comparative genomics of the fungal order Sordariales.</title>
        <authorList>
            <person name="Hensen N."/>
            <person name="Bonometti L."/>
            <person name="Westerberg I."/>
            <person name="Brannstrom I.O."/>
            <person name="Guillou S."/>
            <person name="Cros-Aarteil S."/>
            <person name="Calhoun S."/>
            <person name="Haridas S."/>
            <person name="Kuo A."/>
            <person name="Mondo S."/>
            <person name="Pangilinan J."/>
            <person name="Riley R."/>
            <person name="LaButti K."/>
            <person name="Andreopoulos B."/>
            <person name="Lipzen A."/>
            <person name="Chen C."/>
            <person name="Yan M."/>
            <person name="Daum C."/>
            <person name="Ng V."/>
            <person name="Clum A."/>
            <person name="Steindorff A."/>
            <person name="Ohm R.A."/>
            <person name="Martin F."/>
            <person name="Silar P."/>
            <person name="Natvig D.O."/>
            <person name="Lalanne C."/>
            <person name="Gautier V."/>
            <person name="Ament-Velasquez S.L."/>
            <person name="Kruys A."/>
            <person name="Hutchinson M.I."/>
            <person name="Powell A.J."/>
            <person name="Barry K."/>
            <person name="Miller A.N."/>
            <person name="Grigoriev I.V."/>
            <person name="Debuchy R."/>
            <person name="Gladieux P."/>
            <person name="Hiltunen Thoren M."/>
            <person name="Johannesson H."/>
        </authorList>
    </citation>
    <scope>NUCLEOTIDE SEQUENCE</scope>
    <source>
        <strain evidence="2">CBS 990.96</strain>
    </source>
</reference>
<dbReference type="AlphaFoldDB" id="A0AAN7BMT0"/>
<evidence type="ECO:0008006" key="4">
    <source>
        <dbReference type="Google" id="ProtNLM"/>
    </source>
</evidence>
<gene>
    <name evidence="2" type="ORF">QBC38DRAFT_481179</name>
</gene>
<organism evidence="2 3">
    <name type="scientific">Podospora fimiseda</name>
    <dbReference type="NCBI Taxonomy" id="252190"/>
    <lineage>
        <taxon>Eukaryota</taxon>
        <taxon>Fungi</taxon>
        <taxon>Dikarya</taxon>
        <taxon>Ascomycota</taxon>
        <taxon>Pezizomycotina</taxon>
        <taxon>Sordariomycetes</taxon>
        <taxon>Sordariomycetidae</taxon>
        <taxon>Sordariales</taxon>
        <taxon>Podosporaceae</taxon>
        <taxon>Podospora</taxon>
    </lineage>
</organism>
<keyword evidence="1" id="KW-0732">Signal</keyword>
<dbReference type="EMBL" id="MU865352">
    <property type="protein sequence ID" value="KAK4226180.1"/>
    <property type="molecule type" value="Genomic_DNA"/>
</dbReference>
<name>A0AAN7BMT0_9PEZI</name>
<evidence type="ECO:0000256" key="1">
    <source>
        <dbReference type="SAM" id="SignalP"/>
    </source>
</evidence>
<evidence type="ECO:0000313" key="3">
    <source>
        <dbReference type="Proteomes" id="UP001301958"/>
    </source>
</evidence>
<dbReference type="Proteomes" id="UP001301958">
    <property type="component" value="Unassembled WGS sequence"/>
</dbReference>
<protein>
    <recommendedName>
        <fullName evidence="4">Secreted protein</fullName>
    </recommendedName>
</protein>
<evidence type="ECO:0000313" key="2">
    <source>
        <dbReference type="EMBL" id="KAK4226180.1"/>
    </source>
</evidence>
<feature type="non-terminal residue" evidence="2">
    <location>
        <position position="88"/>
    </location>
</feature>
<feature type="chain" id="PRO_5042862919" description="Secreted protein" evidence="1">
    <location>
        <begin position="27"/>
        <end position="88"/>
    </location>
</feature>
<accession>A0AAN7BMT0</accession>
<keyword evidence="3" id="KW-1185">Reference proteome</keyword>